<feature type="domain" description="HTH araC/xylS-type" evidence="5">
    <location>
        <begin position="168"/>
        <end position="266"/>
    </location>
</feature>
<dbReference type="InterPro" id="IPR009057">
    <property type="entry name" value="Homeodomain-like_sf"/>
</dbReference>
<evidence type="ECO:0000256" key="2">
    <source>
        <dbReference type="ARBA" id="ARBA00023125"/>
    </source>
</evidence>
<dbReference type="Proteomes" id="UP000245959">
    <property type="component" value="Unassembled WGS sequence"/>
</dbReference>
<dbReference type="PROSITE" id="PS00041">
    <property type="entry name" value="HTH_ARAC_FAMILY_1"/>
    <property type="match status" value="1"/>
</dbReference>
<evidence type="ECO:0000313" key="6">
    <source>
        <dbReference type="EMBL" id="PVY46038.1"/>
    </source>
</evidence>
<accession>A0A2U1BBK8</accession>
<keyword evidence="3" id="KW-0010">Activator</keyword>
<keyword evidence="4" id="KW-0804">Transcription</keyword>
<dbReference type="SUPFAM" id="SSF51215">
    <property type="entry name" value="Regulatory protein AraC"/>
    <property type="match status" value="1"/>
</dbReference>
<sequence length="277" mass="31475">MAIVTMSPFGDADFLSGRTNVVDPCGQEWQSHWIDNWSLLLILEGKGEIELETGCLPVVKQDLVLIAPGYPHKFRCPGPWVLLWVHFLMRPHLCPLPGWTECQSGARCCNLPKREFLRARSALQEACLLDLRRAPNWYLLAYCLLESVVLRGCRVAAENTSNENVWLPLAQQMLLEPVTNDFSMDRIAAGCGMSRTKFYTAFKRLCGLSPRAYRELHQMRRAQLLLENTALPVAEIACQVGIANPFYFTGRFRKFSGSAPSEYRSRLWKGKKQPPSR</sequence>
<dbReference type="PROSITE" id="PS01124">
    <property type="entry name" value="HTH_ARAC_FAMILY_2"/>
    <property type="match status" value="1"/>
</dbReference>
<dbReference type="InterPro" id="IPR037923">
    <property type="entry name" value="HTH-like"/>
</dbReference>
<dbReference type="SMART" id="SM00342">
    <property type="entry name" value="HTH_ARAC"/>
    <property type="match status" value="1"/>
</dbReference>
<dbReference type="GO" id="GO:0043565">
    <property type="term" value="F:sequence-specific DNA binding"/>
    <property type="evidence" value="ECO:0007669"/>
    <property type="project" value="InterPro"/>
</dbReference>
<organism evidence="6 7">
    <name type="scientific">Victivallis vadensis</name>
    <dbReference type="NCBI Taxonomy" id="172901"/>
    <lineage>
        <taxon>Bacteria</taxon>
        <taxon>Pseudomonadati</taxon>
        <taxon>Lentisphaerota</taxon>
        <taxon>Lentisphaeria</taxon>
        <taxon>Victivallales</taxon>
        <taxon>Victivallaceae</taxon>
        <taxon>Victivallis</taxon>
    </lineage>
</organism>
<dbReference type="InterPro" id="IPR050204">
    <property type="entry name" value="AraC_XylS_family_regulators"/>
</dbReference>
<keyword evidence="2" id="KW-0238">DNA-binding</keyword>
<gene>
    <name evidence="6" type="ORF">C8D82_101238</name>
</gene>
<name>A0A2U1BBK8_9BACT</name>
<evidence type="ECO:0000313" key="7">
    <source>
        <dbReference type="Proteomes" id="UP000245959"/>
    </source>
</evidence>
<evidence type="ECO:0000256" key="4">
    <source>
        <dbReference type="ARBA" id="ARBA00023163"/>
    </source>
</evidence>
<dbReference type="EMBL" id="QEKH01000001">
    <property type="protein sequence ID" value="PVY46038.1"/>
    <property type="molecule type" value="Genomic_DNA"/>
</dbReference>
<dbReference type="Pfam" id="PF12833">
    <property type="entry name" value="HTH_18"/>
    <property type="match status" value="1"/>
</dbReference>
<dbReference type="InterPro" id="IPR003313">
    <property type="entry name" value="AraC-bd"/>
</dbReference>
<dbReference type="InterPro" id="IPR018062">
    <property type="entry name" value="HTH_AraC-typ_CS"/>
</dbReference>
<dbReference type="Gene3D" id="1.10.10.60">
    <property type="entry name" value="Homeodomain-like"/>
    <property type="match status" value="2"/>
</dbReference>
<dbReference type="PANTHER" id="PTHR46796">
    <property type="entry name" value="HTH-TYPE TRANSCRIPTIONAL ACTIVATOR RHAS-RELATED"/>
    <property type="match status" value="1"/>
</dbReference>
<comment type="caution">
    <text evidence="6">The sequence shown here is derived from an EMBL/GenBank/DDBJ whole genome shotgun (WGS) entry which is preliminary data.</text>
</comment>
<keyword evidence="1" id="KW-0805">Transcription regulation</keyword>
<reference evidence="6 7" key="1">
    <citation type="submission" date="2018-04" db="EMBL/GenBank/DDBJ databases">
        <title>Genomic Encyclopedia of Type Strains, Phase IV (KMG-IV): sequencing the most valuable type-strain genomes for metagenomic binning, comparative biology and taxonomic classification.</title>
        <authorList>
            <person name="Goeker M."/>
        </authorList>
    </citation>
    <scope>NUCLEOTIDE SEQUENCE [LARGE SCALE GENOMIC DNA]</scope>
    <source>
        <strain evidence="6 7">DSM 14823</strain>
    </source>
</reference>
<dbReference type="Gene3D" id="2.60.120.280">
    <property type="entry name" value="Regulatory protein AraC"/>
    <property type="match status" value="1"/>
</dbReference>
<dbReference type="SUPFAM" id="SSF46689">
    <property type="entry name" value="Homeodomain-like"/>
    <property type="match status" value="2"/>
</dbReference>
<evidence type="ECO:0000256" key="3">
    <source>
        <dbReference type="ARBA" id="ARBA00023159"/>
    </source>
</evidence>
<proteinExistence type="predicted"/>
<dbReference type="OrthoDB" id="3186094at2"/>
<dbReference type="GO" id="GO:0003700">
    <property type="term" value="F:DNA-binding transcription factor activity"/>
    <property type="evidence" value="ECO:0007669"/>
    <property type="project" value="InterPro"/>
</dbReference>
<protein>
    <submittedName>
        <fullName evidence="6">AraC family transcriptional regulator</fullName>
    </submittedName>
</protein>
<evidence type="ECO:0000256" key="1">
    <source>
        <dbReference type="ARBA" id="ARBA00023015"/>
    </source>
</evidence>
<evidence type="ECO:0000259" key="5">
    <source>
        <dbReference type="PROSITE" id="PS01124"/>
    </source>
</evidence>
<dbReference type="Pfam" id="PF02311">
    <property type="entry name" value="AraC_binding"/>
    <property type="match status" value="1"/>
</dbReference>
<keyword evidence="7" id="KW-1185">Reference proteome</keyword>
<dbReference type="AlphaFoldDB" id="A0A2U1BBK8"/>
<dbReference type="InterPro" id="IPR018060">
    <property type="entry name" value="HTH_AraC"/>
</dbReference>